<evidence type="ECO:0000313" key="1">
    <source>
        <dbReference type="EMBL" id="CAE7449984.1"/>
    </source>
</evidence>
<proteinExistence type="predicted"/>
<gene>
    <name evidence="1" type="ORF">SNAT2548_LOCUS24598</name>
</gene>
<reference evidence="1" key="1">
    <citation type="submission" date="2021-02" db="EMBL/GenBank/DDBJ databases">
        <authorList>
            <person name="Dougan E. K."/>
            <person name="Rhodes N."/>
            <person name="Thang M."/>
            <person name="Chan C."/>
        </authorList>
    </citation>
    <scope>NUCLEOTIDE SEQUENCE</scope>
</reference>
<dbReference type="EMBL" id="CAJNDS010002363">
    <property type="protein sequence ID" value="CAE7449984.1"/>
    <property type="molecule type" value="Genomic_DNA"/>
</dbReference>
<evidence type="ECO:0000313" key="2">
    <source>
        <dbReference type="Proteomes" id="UP000604046"/>
    </source>
</evidence>
<comment type="caution">
    <text evidence="1">The sequence shown here is derived from an EMBL/GenBank/DDBJ whole genome shotgun (WGS) entry which is preliminary data.</text>
</comment>
<accession>A0A812RSH7</accession>
<organism evidence="1 2">
    <name type="scientific">Symbiodinium natans</name>
    <dbReference type="NCBI Taxonomy" id="878477"/>
    <lineage>
        <taxon>Eukaryota</taxon>
        <taxon>Sar</taxon>
        <taxon>Alveolata</taxon>
        <taxon>Dinophyceae</taxon>
        <taxon>Suessiales</taxon>
        <taxon>Symbiodiniaceae</taxon>
        <taxon>Symbiodinium</taxon>
    </lineage>
</organism>
<name>A0A812RSH7_9DINO</name>
<keyword evidence="2" id="KW-1185">Reference proteome</keyword>
<dbReference type="AlphaFoldDB" id="A0A812RSH7"/>
<sequence length="168" mass="19125">MAVEALTECAPLGGRFGTTVGTMQKQEKEEEILEAIRNFLKTYEDIVVCISGHWYSIEDDDYNMYHDYYTNISANDPDEEDRAECHGPKDRPRFSGHWKLHATRAARHHRQHGRSAALPPSITAAQKKAIRCRKAQASAESYQDFTSAKRWAGKVVEEGRKLKNNLTT</sequence>
<dbReference type="Proteomes" id="UP000604046">
    <property type="component" value="Unassembled WGS sequence"/>
</dbReference>
<protein>
    <submittedName>
        <fullName evidence="1">Uncharacterized protein</fullName>
    </submittedName>
</protein>